<dbReference type="SUPFAM" id="SSF53098">
    <property type="entry name" value="Ribonuclease H-like"/>
    <property type="match status" value="1"/>
</dbReference>
<organism evidence="1 2">
    <name type="scientific">Paramuricea clavata</name>
    <name type="common">Red gorgonian</name>
    <name type="synonym">Violescent sea-whip</name>
    <dbReference type="NCBI Taxonomy" id="317549"/>
    <lineage>
        <taxon>Eukaryota</taxon>
        <taxon>Metazoa</taxon>
        <taxon>Cnidaria</taxon>
        <taxon>Anthozoa</taxon>
        <taxon>Octocorallia</taxon>
        <taxon>Malacalcyonacea</taxon>
        <taxon>Plexauridae</taxon>
        <taxon>Paramuricea</taxon>
    </lineage>
</organism>
<dbReference type="AlphaFoldDB" id="A0A6S7JW92"/>
<dbReference type="PANTHER" id="PTHR46289:SF17">
    <property type="entry name" value="HAT C-TERMINAL DIMERISATION DOMAIN-CONTAINING PROTEIN"/>
    <property type="match status" value="1"/>
</dbReference>
<reference evidence="1" key="1">
    <citation type="submission" date="2020-04" db="EMBL/GenBank/DDBJ databases">
        <authorList>
            <person name="Alioto T."/>
            <person name="Alioto T."/>
            <person name="Gomez Garrido J."/>
        </authorList>
    </citation>
    <scope>NUCLEOTIDE SEQUENCE</scope>
    <source>
        <strain evidence="1">A484AB</strain>
    </source>
</reference>
<proteinExistence type="predicted"/>
<comment type="caution">
    <text evidence="1">The sequence shown here is derived from an EMBL/GenBank/DDBJ whole genome shotgun (WGS) entry which is preliminary data.</text>
</comment>
<dbReference type="Proteomes" id="UP001152795">
    <property type="component" value="Unassembled WGS sequence"/>
</dbReference>
<keyword evidence="2" id="KW-1185">Reference proteome</keyword>
<evidence type="ECO:0000313" key="2">
    <source>
        <dbReference type="Proteomes" id="UP001152795"/>
    </source>
</evidence>
<dbReference type="GO" id="GO:0046983">
    <property type="term" value="F:protein dimerization activity"/>
    <property type="evidence" value="ECO:0007669"/>
    <property type="project" value="InterPro"/>
</dbReference>
<dbReference type="InterPro" id="IPR008906">
    <property type="entry name" value="HATC_C_dom"/>
</dbReference>
<dbReference type="OrthoDB" id="6617140at2759"/>
<dbReference type="InterPro" id="IPR052958">
    <property type="entry name" value="IFN-induced_PKR_regulator"/>
</dbReference>
<dbReference type="Pfam" id="PF05699">
    <property type="entry name" value="Dimer_Tnp_hAT"/>
    <property type="match status" value="1"/>
</dbReference>
<name>A0A6S7JW92_PARCT</name>
<protein>
    <submittedName>
        <fullName evidence="1">Zinc finger MYM-type 1-like</fullName>
    </submittedName>
</protein>
<sequence length="315" mass="35811">MLIALKHSTTLAVITTLEYIRENEKKANIAAEAKGLLKNVKEFEFILALEVLEKVVHLSKGVSDKLTDLLAAIKVLRCEAKFESFWKSTLERCCELGIAEPKEDCPHKLPRLIDDNPQTAVYMSAKDKLRVSFYYNVLDLMTASIESRFDANNAQVLQGLGFLHPCRLEDPGAWRKISVAVKWFQKDLDIDALQTEIFSLQVSSLLTGVLKKAESEKRRATFVDLFTVLNEEPECYGTTIKLMEIALTLPLTSCSAERAFSKLKLIKSRLRSTMNQERLQSLMLMSVESDIMEELDVEKLVQDFVDISQRRMNLV</sequence>
<dbReference type="PANTHER" id="PTHR46289">
    <property type="entry name" value="52 KDA REPRESSOR OF THE INHIBITOR OF THE PROTEIN KINASE-LIKE PROTEIN-RELATED"/>
    <property type="match status" value="1"/>
</dbReference>
<dbReference type="EMBL" id="CACRXK020019304">
    <property type="protein sequence ID" value="CAB4033500.1"/>
    <property type="molecule type" value="Genomic_DNA"/>
</dbReference>
<dbReference type="InterPro" id="IPR012337">
    <property type="entry name" value="RNaseH-like_sf"/>
</dbReference>
<evidence type="ECO:0000313" key="1">
    <source>
        <dbReference type="EMBL" id="CAB4033500.1"/>
    </source>
</evidence>
<accession>A0A6S7JW92</accession>
<gene>
    <name evidence="1" type="ORF">PACLA_8A056616</name>
</gene>